<dbReference type="AlphaFoldDB" id="A0A6H5HK94"/>
<dbReference type="Proteomes" id="UP000479000">
    <property type="component" value="Unassembled WGS sequence"/>
</dbReference>
<keyword evidence="3" id="KW-1185">Reference proteome</keyword>
<feature type="compositionally biased region" description="Basic residues" evidence="1">
    <location>
        <begin position="99"/>
        <end position="110"/>
    </location>
</feature>
<proteinExistence type="predicted"/>
<evidence type="ECO:0000313" key="2">
    <source>
        <dbReference type="EMBL" id="CAB0016969.1"/>
    </source>
</evidence>
<organism evidence="2 3">
    <name type="scientific">Nesidiocoris tenuis</name>
    <dbReference type="NCBI Taxonomy" id="355587"/>
    <lineage>
        <taxon>Eukaryota</taxon>
        <taxon>Metazoa</taxon>
        <taxon>Ecdysozoa</taxon>
        <taxon>Arthropoda</taxon>
        <taxon>Hexapoda</taxon>
        <taxon>Insecta</taxon>
        <taxon>Pterygota</taxon>
        <taxon>Neoptera</taxon>
        <taxon>Paraneoptera</taxon>
        <taxon>Hemiptera</taxon>
        <taxon>Heteroptera</taxon>
        <taxon>Panheteroptera</taxon>
        <taxon>Cimicomorpha</taxon>
        <taxon>Miridae</taxon>
        <taxon>Dicyphina</taxon>
        <taxon>Nesidiocoris</taxon>
    </lineage>
</organism>
<dbReference type="EMBL" id="CADCXU010030637">
    <property type="protein sequence ID" value="CAB0016969.1"/>
    <property type="molecule type" value="Genomic_DNA"/>
</dbReference>
<reference evidence="2 3" key="1">
    <citation type="submission" date="2020-02" db="EMBL/GenBank/DDBJ databases">
        <authorList>
            <person name="Ferguson B K."/>
        </authorList>
    </citation>
    <scope>NUCLEOTIDE SEQUENCE [LARGE SCALE GENOMIC DNA]</scope>
</reference>
<protein>
    <submittedName>
        <fullName evidence="2">Uncharacterized protein</fullName>
    </submittedName>
</protein>
<sequence>MFSHGKKIFTKKRLIPDFFGSRWWPAFQLQRYRLQRMYFRGEPYDPTPYHSPYGNLRADARRRRSPEPTGVPGAQRLPGSHGSQPRTRHPGHVQTEIARRHRHQRHRPRHCAVSSGEAAKVGPASI</sequence>
<evidence type="ECO:0000256" key="1">
    <source>
        <dbReference type="SAM" id="MobiDB-lite"/>
    </source>
</evidence>
<name>A0A6H5HK94_9HEMI</name>
<feature type="region of interest" description="Disordered" evidence="1">
    <location>
        <begin position="49"/>
        <end position="126"/>
    </location>
</feature>
<evidence type="ECO:0000313" key="3">
    <source>
        <dbReference type="Proteomes" id="UP000479000"/>
    </source>
</evidence>
<gene>
    <name evidence="2" type="ORF">NTEN_LOCUS21085</name>
</gene>
<accession>A0A6H5HK94</accession>